<comment type="similarity">
    <text evidence="1 3">Belongs to the thiolase-like superfamily. Beta-ketoacyl-ACP synthases family.</text>
</comment>
<dbReference type="Proteomes" id="UP001218638">
    <property type="component" value="Chromosome"/>
</dbReference>
<protein>
    <submittedName>
        <fullName evidence="5">Beta-ketoacyl-[acyl-carrier-protein] synthase family protein</fullName>
    </submittedName>
</protein>
<dbReference type="GO" id="GO:0004315">
    <property type="term" value="F:3-oxoacyl-[acyl-carrier-protein] synthase activity"/>
    <property type="evidence" value="ECO:0007669"/>
    <property type="project" value="InterPro"/>
</dbReference>
<dbReference type="RefSeq" id="WP_330928977.1">
    <property type="nucleotide sequence ID" value="NZ_CP119075.1"/>
</dbReference>
<feature type="domain" description="Ketosynthase family 3 (KS3)" evidence="4">
    <location>
        <begin position="5"/>
        <end position="411"/>
    </location>
</feature>
<organism evidence="5 6">
    <name type="scientific">Synoicihabitans lomoniglobus</name>
    <dbReference type="NCBI Taxonomy" id="2909285"/>
    <lineage>
        <taxon>Bacteria</taxon>
        <taxon>Pseudomonadati</taxon>
        <taxon>Verrucomicrobiota</taxon>
        <taxon>Opitutia</taxon>
        <taxon>Opitutales</taxon>
        <taxon>Opitutaceae</taxon>
        <taxon>Synoicihabitans</taxon>
    </lineage>
</organism>
<keyword evidence="6" id="KW-1185">Reference proteome</keyword>
<dbReference type="SMART" id="SM00825">
    <property type="entry name" value="PKS_KS"/>
    <property type="match status" value="1"/>
</dbReference>
<dbReference type="Gene3D" id="3.40.47.10">
    <property type="match status" value="1"/>
</dbReference>
<proteinExistence type="inferred from homology"/>
<dbReference type="PROSITE" id="PS52004">
    <property type="entry name" value="KS3_2"/>
    <property type="match status" value="1"/>
</dbReference>
<dbReference type="KEGG" id="slom:PXH66_08130"/>
<dbReference type="SUPFAM" id="SSF53901">
    <property type="entry name" value="Thiolase-like"/>
    <property type="match status" value="1"/>
</dbReference>
<dbReference type="InterPro" id="IPR000794">
    <property type="entry name" value="Beta-ketoacyl_synthase"/>
</dbReference>
<dbReference type="PROSITE" id="PS00606">
    <property type="entry name" value="KS3_1"/>
    <property type="match status" value="1"/>
</dbReference>
<dbReference type="InterPro" id="IPR016039">
    <property type="entry name" value="Thiolase-like"/>
</dbReference>
<dbReference type="PANTHER" id="PTHR11712:SF336">
    <property type="entry name" value="3-OXOACYL-[ACYL-CARRIER-PROTEIN] SYNTHASE, MITOCHONDRIAL"/>
    <property type="match status" value="1"/>
</dbReference>
<reference evidence="5" key="1">
    <citation type="submission" date="2023-03" db="EMBL/GenBank/DDBJ databases">
        <title>Lomoglobus Profundus gen. nov., sp. nov., a novel member of the phylum Verrucomicrobia, isolated from deep-marine sediment of South China Sea.</title>
        <authorList>
            <person name="Ahmad T."/>
            <person name="Ishaq S.E."/>
            <person name="Wang F."/>
        </authorList>
    </citation>
    <scope>NUCLEOTIDE SEQUENCE</scope>
    <source>
        <strain evidence="5">LMO-M01</strain>
    </source>
</reference>
<dbReference type="InterPro" id="IPR014030">
    <property type="entry name" value="Ketoacyl_synth_N"/>
</dbReference>
<dbReference type="PANTHER" id="PTHR11712">
    <property type="entry name" value="POLYKETIDE SYNTHASE-RELATED"/>
    <property type="match status" value="1"/>
</dbReference>
<keyword evidence="2 3" id="KW-0808">Transferase</keyword>
<accession>A0AAF0CRM9</accession>
<dbReference type="InterPro" id="IPR020841">
    <property type="entry name" value="PKS_Beta-ketoAc_synthase_dom"/>
</dbReference>
<dbReference type="CDD" id="cd00834">
    <property type="entry name" value="KAS_I_II"/>
    <property type="match status" value="1"/>
</dbReference>
<evidence type="ECO:0000256" key="2">
    <source>
        <dbReference type="ARBA" id="ARBA00022679"/>
    </source>
</evidence>
<name>A0AAF0CRM9_9BACT</name>
<evidence type="ECO:0000259" key="4">
    <source>
        <dbReference type="PROSITE" id="PS52004"/>
    </source>
</evidence>
<dbReference type="Pfam" id="PF02801">
    <property type="entry name" value="Ketoacyl-synt_C"/>
    <property type="match status" value="1"/>
</dbReference>
<dbReference type="EMBL" id="CP119075">
    <property type="protein sequence ID" value="WED66815.1"/>
    <property type="molecule type" value="Genomic_DNA"/>
</dbReference>
<evidence type="ECO:0000313" key="6">
    <source>
        <dbReference type="Proteomes" id="UP001218638"/>
    </source>
</evidence>
<dbReference type="AlphaFoldDB" id="A0AAF0CRM9"/>
<dbReference type="InterPro" id="IPR018201">
    <property type="entry name" value="Ketoacyl_synth_AS"/>
</dbReference>
<evidence type="ECO:0000256" key="3">
    <source>
        <dbReference type="RuleBase" id="RU003694"/>
    </source>
</evidence>
<sequence length="414" mass="44296">MSYQPPRIVITGIGLTAPNGNTLSEYRQNLLDGVSGVQKFDVRYMGQSLAGVCDFDPLKYQKRKAVRVGTRAGSISIYCAREAVADSQVDFDAFDKDRIGIYIGTTEHGNVETENEIYAISKFDYDTKYWSHYHNPRTVANNPAGEISLNMGITGPAYAIGAACAAGNLGLIHAAQMLRLGEVDFAICGGVSESIHTFGIYAGFKSQGALATHKHPAKASRPFDKDRNGIVIAEGGALYTLERLEDAQKRGAKIYGEIGGYCVNSDASDYVLPNPTRQAECVRKALKSAGLKASDIHIVNTHATATPQGDIQECGALREVFGEGCPDTHINNTKSFIGHAMGAAGALELAGNLPSFEDLTVHPTINVDNLDPQCALPGLVLNKPVKAAKVDAILNNSFGMLGINSTLIVKRFTA</sequence>
<dbReference type="GO" id="GO:0006633">
    <property type="term" value="P:fatty acid biosynthetic process"/>
    <property type="evidence" value="ECO:0007669"/>
    <property type="project" value="InterPro"/>
</dbReference>
<evidence type="ECO:0000313" key="5">
    <source>
        <dbReference type="EMBL" id="WED66815.1"/>
    </source>
</evidence>
<dbReference type="Pfam" id="PF00109">
    <property type="entry name" value="ketoacyl-synt"/>
    <property type="match status" value="1"/>
</dbReference>
<dbReference type="GO" id="GO:0005829">
    <property type="term" value="C:cytosol"/>
    <property type="evidence" value="ECO:0007669"/>
    <property type="project" value="TreeGrafter"/>
</dbReference>
<gene>
    <name evidence="5" type="ORF">PXH66_08130</name>
</gene>
<dbReference type="InterPro" id="IPR014031">
    <property type="entry name" value="Ketoacyl_synth_C"/>
</dbReference>
<evidence type="ECO:0000256" key="1">
    <source>
        <dbReference type="ARBA" id="ARBA00008467"/>
    </source>
</evidence>